<evidence type="ECO:0000256" key="5">
    <source>
        <dbReference type="ARBA" id="ARBA00023204"/>
    </source>
</evidence>
<dbReference type="OrthoDB" id="10031947at2759"/>
<protein>
    <recommendedName>
        <fullName evidence="7 9">Uracil-DNA glycosylase</fullName>
        <shortName evidence="7">UDG</shortName>
        <ecNumber evidence="7 9">3.2.2.27</ecNumber>
    </recommendedName>
</protein>
<dbReference type="HOGENOM" id="CLU_032162_2_2_1"/>
<evidence type="ECO:0000256" key="6">
    <source>
        <dbReference type="ARBA" id="ARBA00023242"/>
    </source>
</evidence>
<evidence type="ECO:0000313" key="12">
    <source>
        <dbReference type="Proteomes" id="UP000005666"/>
    </source>
</evidence>
<dbReference type="RefSeq" id="XP_003685325.1">
    <property type="nucleotide sequence ID" value="XM_003685277.1"/>
</dbReference>
<dbReference type="NCBIfam" id="NF003592">
    <property type="entry name" value="PRK05254.1-5"/>
    <property type="match status" value="1"/>
</dbReference>
<dbReference type="EMBL" id="HE612859">
    <property type="protein sequence ID" value="CCE62891.1"/>
    <property type="molecule type" value="Genomic_DNA"/>
</dbReference>
<dbReference type="GO" id="GO:0005634">
    <property type="term" value="C:nucleus"/>
    <property type="evidence" value="ECO:0007669"/>
    <property type="project" value="UniProtKB-SubCell"/>
</dbReference>
<comment type="catalytic activity">
    <reaction evidence="7 9">
        <text>Hydrolyzes single-stranded DNA or mismatched double-stranded DNA and polynucleotides, releasing free uracil.</text>
        <dbReference type="EC" id="3.2.2.27"/>
    </reaction>
</comment>
<keyword evidence="12" id="KW-1185">Reference proteome</keyword>
<reference evidence="11 12" key="1">
    <citation type="journal article" date="2011" name="Proc. Natl. Acad. Sci. U.S.A.">
        <title>Evolutionary erosion of yeast sex chromosomes by mating-type switching accidents.</title>
        <authorList>
            <person name="Gordon J.L."/>
            <person name="Armisen D."/>
            <person name="Proux-Wera E."/>
            <person name="Oheigeartaigh S.S."/>
            <person name="Byrne K.P."/>
            <person name="Wolfe K.H."/>
        </authorList>
    </citation>
    <scope>NUCLEOTIDE SEQUENCE [LARGE SCALE GENOMIC DNA]</scope>
    <source>
        <strain evidence="12">ATCC 24235 / CBS 4417 / NBRC 1672 / NRRL Y-8282 / UCD 70-5</strain>
    </source>
</reference>
<dbReference type="SMART" id="SM00986">
    <property type="entry name" value="UDG"/>
    <property type="match status" value="1"/>
</dbReference>
<dbReference type="InterPro" id="IPR036895">
    <property type="entry name" value="Uracil-DNA_glycosylase-like_sf"/>
</dbReference>
<keyword evidence="5 7" id="KW-0234">DNA repair</keyword>
<dbReference type="NCBIfam" id="NF003589">
    <property type="entry name" value="PRK05254.1-2"/>
    <property type="match status" value="1"/>
</dbReference>
<keyword evidence="2 7" id="KW-0227">DNA damage</keyword>
<dbReference type="InterPro" id="IPR018085">
    <property type="entry name" value="Ura-DNA_Glyclase_AS"/>
</dbReference>
<comment type="subcellular location">
    <subcellularLocation>
        <location evidence="7">Mitochondrion</location>
    </subcellularLocation>
    <subcellularLocation>
        <location evidence="7">Nucleus</location>
    </subcellularLocation>
</comment>
<dbReference type="InterPro" id="IPR005122">
    <property type="entry name" value="Uracil-DNA_glycosylase-like"/>
</dbReference>
<evidence type="ECO:0000256" key="2">
    <source>
        <dbReference type="ARBA" id="ARBA00022763"/>
    </source>
</evidence>
<evidence type="ECO:0000256" key="3">
    <source>
        <dbReference type="ARBA" id="ARBA00022801"/>
    </source>
</evidence>
<dbReference type="FunFam" id="3.40.470.10:FF:000007">
    <property type="entry name" value="Uracil-DNA glycosylase"/>
    <property type="match status" value="1"/>
</dbReference>
<dbReference type="PANTHER" id="PTHR11264">
    <property type="entry name" value="URACIL-DNA GLYCOSYLASE"/>
    <property type="match status" value="1"/>
</dbReference>
<comment type="function">
    <text evidence="7 9">Excises uracil residues from the DNA which can arise as a result of misincorporation of dUMP residues by DNA polymerase or due to deamination of cytosine.</text>
</comment>
<keyword evidence="3 7" id="KW-0378">Hydrolase</keyword>
<dbReference type="CDD" id="cd10027">
    <property type="entry name" value="UDG-F1-like"/>
    <property type="match status" value="1"/>
</dbReference>
<dbReference type="Proteomes" id="UP000005666">
    <property type="component" value="Chromosome 4"/>
</dbReference>
<sequence>MTVPEKKRGQSTIESFFKNTPVKRAKVTVSKEETIAISKIRNESAVTVGVGSKIVNKGMDKKSFKGSCSSMLLNLLQLEIDTIEDSWFERLSHEFKKPYFIQLKKFIDGEQSKSTVFPPADDIYSWSRLTPFRQVKVVIIGQDPYHNYNQAHGLAFSVKSPTPAPPSLKNIYKELKNEYPDYEIDNNVGDLTPWAKQGVLLLNTALTVKAHNANSHSKAGWSDFTKEVVQTLINDRIESKEPIAFLLWGNNAIRLVETILTESRKINKSNLPDNFKLLKSVHPSPLSASRGFFGTQHFKQINDWLYTEQKTDMIDWSVVPGSKLAGIKKYCNMH</sequence>
<evidence type="ECO:0000259" key="10">
    <source>
        <dbReference type="SMART" id="SM00986"/>
    </source>
</evidence>
<dbReference type="Pfam" id="PF03167">
    <property type="entry name" value="UDG"/>
    <property type="match status" value="1"/>
</dbReference>
<organism evidence="11 12">
    <name type="scientific">Tetrapisispora phaffii (strain ATCC 24235 / CBS 4417 / NBRC 1672 / NRRL Y-8282 / UCD 70-5)</name>
    <name type="common">Yeast</name>
    <name type="synonym">Fabospora phaffii</name>
    <dbReference type="NCBI Taxonomy" id="1071381"/>
    <lineage>
        <taxon>Eukaryota</taxon>
        <taxon>Fungi</taxon>
        <taxon>Dikarya</taxon>
        <taxon>Ascomycota</taxon>
        <taxon>Saccharomycotina</taxon>
        <taxon>Saccharomycetes</taxon>
        <taxon>Saccharomycetales</taxon>
        <taxon>Saccharomycetaceae</taxon>
        <taxon>Tetrapisispora</taxon>
    </lineage>
</organism>
<dbReference type="PROSITE" id="PS00130">
    <property type="entry name" value="U_DNA_GLYCOSYLASE"/>
    <property type="match status" value="1"/>
</dbReference>
<dbReference type="EC" id="3.2.2.27" evidence="7 9"/>
<dbReference type="OMA" id="PDNGYLM"/>
<dbReference type="GO" id="GO:0005739">
    <property type="term" value="C:mitochondrion"/>
    <property type="evidence" value="ECO:0007669"/>
    <property type="project" value="UniProtKB-SubCell"/>
</dbReference>
<dbReference type="STRING" id="1071381.G8BSS0"/>
<evidence type="ECO:0000256" key="9">
    <source>
        <dbReference type="RuleBase" id="RU003780"/>
    </source>
</evidence>
<gene>
    <name evidence="11" type="primary">TPHA0D02540</name>
    <name evidence="7" type="synonym">UNG1</name>
    <name evidence="11" type="ordered locus">TPHA_0D02540</name>
</gene>
<dbReference type="NCBIfam" id="NF003588">
    <property type="entry name" value="PRK05254.1-1"/>
    <property type="match status" value="1"/>
</dbReference>
<dbReference type="SMART" id="SM00987">
    <property type="entry name" value="UreE_C"/>
    <property type="match status" value="1"/>
</dbReference>
<comment type="similarity">
    <text evidence="1 7 9">Belongs to the uracil-DNA glycosylase (UDG) superfamily. UNG family.</text>
</comment>
<dbReference type="InterPro" id="IPR002043">
    <property type="entry name" value="UDG_fam1"/>
</dbReference>
<keyword evidence="6 7" id="KW-0539">Nucleus</keyword>
<dbReference type="PANTHER" id="PTHR11264:SF0">
    <property type="entry name" value="URACIL-DNA GLYCOSYLASE"/>
    <property type="match status" value="1"/>
</dbReference>
<dbReference type="GeneID" id="11534404"/>
<evidence type="ECO:0000256" key="4">
    <source>
        <dbReference type="ARBA" id="ARBA00023128"/>
    </source>
</evidence>
<evidence type="ECO:0000256" key="8">
    <source>
        <dbReference type="PROSITE-ProRule" id="PRU10072"/>
    </source>
</evidence>
<name>G8BSS0_TETPH</name>
<evidence type="ECO:0000256" key="7">
    <source>
        <dbReference type="HAMAP-Rule" id="MF_03166"/>
    </source>
</evidence>
<dbReference type="HAMAP" id="MF_00148">
    <property type="entry name" value="UDG"/>
    <property type="match status" value="1"/>
</dbReference>
<dbReference type="GO" id="GO:0004844">
    <property type="term" value="F:uracil DNA N-glycosylase activity"/>
    <property type="evidence" value="ECO:0007669"/>
    <property type="project" value="UniProtKB-UniRule"/>
</dbReference>
<feature type="domain" description="Uracil-DNA glycosylase-like" evidence="10">
    <location>
        <begin position="128"/>
        <end position="305"/>
    </location>
</feature>
<dbReference type="KEGG" id="tpf:TPHA_0D02540"/>
<keyword evidence="4 7" id="KW-0496">Mitochondrion</keyword>
<dbReference type="NCBIfam" id="TIGR00628">
    <property type="entry name" value="ung"/>
    <property type="match status" value="1"/>
</dbReference>
<dbReference type="Gene3D" id="3.40.470.10">
    <property type="entry name" value="Uracil-DNA glycosylase-like domain"/>
    <property type="match status" value="1"/>
</dbReference>
<dbReference type="GO" id="GO:0097510">
    <property type="term" value="P:base-excision repair, AP site formation via deaminated base removal"/>
    <property type="evidence" value="ECO:0007669"/>
    <property type="project" value="TreeGrafter"/>
</dbReference>
<proteinExistence type="inferred from homology"/>
<dbReference type="eggNOG" id="KOG2994">
    <property type="taxonomic scope" value="Eukaryota"/>
</dbReference>
<dbReference type="AlphaFoldDB" id="G8BSS0"/>
<feature type="active site" description="Proton acceptor" evidence="7 8">
    <location>
        <position position="143"/>
    </location>
</feature>
<dbReference type="SUPFAM" id="SSF52141">
    <property type="entry name" value="Uracil-DNA glycosylase-like"/>
    <property type="match status" value="1"/>
</dbReference>
<evidence type="ECO:0000256" key="1">
    <source>
        <dbReference type="ARBA" id="ARBA00008184"/>
    </source>
</evidence>
<accession>G8BSS0</accession>
<evidence type="ECO:0000313" key="11">
    <source>
        <dbReference type="EMBL" id="CCE62891.1"/>
    </source>
</evidence>